<dbReference type="Gene3D" id="1.20.1250.20">
    <property type="entry name" value="MFS general substrate transporter like domains"/>
    <property type="match status" value="1"/>
</dbReference>
<feature type="transmembrane region" description="Helical" evidence="6">
    <location>
        <begin position="66"/>
        <end position="85"/>
    </location>
</feature>
<feature type="region of interest" description="Disordered" evidence="5">
    <location>
        <begin position="160"/>
        <end position="183"/>
    </location>
</feature>
<keyword evidence="2 6" id="KW-0812">Transmembrane</keyword>
<dbReference type="PANTHER" id="PTHR23508">
    <property type="entry name" value="CARBOXYLIC ACID TRANSPORTER PROTEIN HOMOLOG"/>
    <property type="match status" value="1"/>
</dbReference>
<name>A0A8H5G7J4_9AGAR</name>
<evidence type="ECO:0000313" key="9">
    <source>
        <dbReference type="Proteomes" id="UP000559027"/>
    </source>
</evidence>
<evidence type="ECO:0000256" key="2">
    <source>
        <dbReference type="ARBA" id="ARBA00022692"/>
    </source>
</evidence>
<dbReference type="Pfam" id="PF00083">
    <property type="entry name" value="Sugar_tr"/>
    <property type="match status" value="1"/>
</dbReference>
<organism evidence="8 9">
    <name type="scientific">Leucocoprinus leucothites</name>
    <dbReference type="NCBI Taxonomy" id="201217"/>
    <lineage>
        <taxon>Eukaryota</taxon>
        <taxon>Fungi</taxon>
        <taxon>Dikarya</taxon>
        <taxon>Basidiomycota</taxon>
        <taxon>Agaricomycotina</taxon>
        <taxon>Agaricomycetes</taxon>
        <taxon>Agaricomycetidae</taxon>
        <taxon>Agaricales</taxon>
        <taxon>Agaricineae</taxon>
        <taxon>Agaricaceae</taxon>
        <taxon>Leucocoprinus</taxon>
    </lineage>
</organism>
<keyword evidence="3 6" id="KW-1133">Transmembrane helix</keyword>
<gene>
    <name evidence="8" type="ORF">D9756_003123</name>
</gene>
<keyword evidence="4 6" id="KW-0472">Membrane</keyword>
<dbReference type="PROSITE" id="PS50850">
    <property type="entry name" value="MFS"/>
    <property type="match status" value="1"/>
</dbReference>
<proteinExistence type="predicted"/>
<evidence type="ECO:0000313" key="8">
    <source>
        <dbReference type="EMBL" id="KAF5359635.1"/>
    </source>
</evidence>
<dbReference type="PANTHER" id="PTHR23508:SF10">
    <property type="entry name" value="CARBOXYLIC ACID TRANSPORTER PROTEIN HOMOLOG"/>
    <property type="match status" value="1"/>
</dbReference>
<accession>A0A8H5G7J4</accession>
<protein>
    <recommendedName>
        <fullName evidence="7">Major facilitator superfamily (MFS) profile domain-containing protein</fullName>
    </recommendedName>
</protein>
<dbReference type="InterPro" id="IPR020846">
    <property type="entry name" value="MFS_dom"/>
</dbReference>
<evidence type="ECO:0000256" key="1">
    <source>
        <dbReference type="ARBA" id="ARBA00004141"/>
    </source>
</evidence>
<dbReference type="InterPro" id="IPR036259">
    <property type="entry name" value="MFS_trans_sf"/>
</dbReference>
<feature type="domain" description="Major facilitator superfamily (MFS) profile" evidence="7">
    <location>
        <begin position="1"/>
        <end position="135"/>
    </location>
</feature>
<dbReference type="GO" id="GO:0005886">
    <property type="term" value="C:plasma membrane"/>
    <property type="evidence" value="ECO:0007669"/>
    <property type="project" value="TreeGrafter"/>
</dbReference>
<dbReference type="GO" id="GO:0046943">
    <property type="term" value="F:carboxylic acid transmembrane transporter activity"/>
    <property type="evidence" value="ECO:0007669"/>
    <property type="project" value="TreeGrafter"/>
</dbReference>
<evidence type="ECO:0000256" key="3">
    <source>
        <dbReference type="ARBA" id="ARBA00022989"/>
    </source>
</evidence>
<dbReference type="SUPFAM" id="SSF103473">
    <property type="entry name" value="MFS general substrate transporter"/>
    <property type="match status" value="1"/>
</dbReference>
<feature type="compositionally biased region" description="Basic and acidic residues" evidence="5">
    <location>
        <begin position="173"/>
        <end position="183"/>
    </location>
</feature>
<dbReference type="InterPro" id="IPR005828">
    <property type="entry name" value="MFS_sugar_transport-like"/>
</dbReference>
<reference evidence="8 9" key="1">
    <citation type="journal article" date="2020" name="ISME J.">
        <title>Uncovering the hidden diversity of litter-decomposition mechanisms in mushroom-forming fungi.</title>
        <authorList>
            <person name="Floudas D."/>
            <person name="Bentzer J."/>
            <person name="Ahren D."/>
            <person name="Johansson T."/>
            <person name="Persson P."/>
            <person name="Tunlid A."/>
        </authorList>
    </citation>
    <scope>NUCLEOTIDE SEQUENCE [LARGE SCALE GENOMIC DNA]</scope>
    <source>
        <strain evidence="8 9">CBS 146.42</strain>
    </source>
</reference>
<feature type="transmembrane region" description="Helical" evidence="6">
    <location>
        <begin position="117"/>
        <end position="135"/>
    </location>
</feature>
<evidence type="ECO:0000259" key="7">
    <source>
        <dbReference type="PROSITE" id="PS50850"/>
    </source>
</evidence>
<dbReference type="EMBL" id="JAACJO010000004">
    <property type="protein sequence ID" value="KAF5359635.1"/>
    <property type="molecule type" value="Genomic_DNA"/>
</dbReference>
<dbReference type="Proteomes" id="UP000559027">
    <property type="component" value="Unassembled WGS sequence"/>
</dbReference>
<feature type="transmembrane region" description="Helical" evidence="6">
    <location>
        <begin position="28"/>
        <end position="54"/>
    </location>
</feature>
<comment type="caution">
    <text evidence="8">The sequence shown here is derived from an EMBL/GenBank/DDBJ whole genome shotgun (WGS) entry which is preliminary data.</text>
</comment>
<sequence length="183" mass="19465">MITGLILQAIIGFIMSGLYERLTGPGHIGAFAVVYGIFLSFGELGPGNCLGLLASKTSPTAIRGQFYGLAAAVGKIGAFVGTWAFPPMIEGKPSAGPSPREETRVPSGWAVKLKEELGLAVLSALVVFFFVKPLTHDGMIEEDMAFRRYLEEHGYDTSAMGLPDSTTSTAVATEEKAESFEKV</sequence>
<evidence type="ECO:0000256" key="5">
    <source>
        <dbReference type="SAM" id="MobiDB-lite"/>
    </source>
</evidence>
<comment type="subcellular location">
    <subcellularLocation>
        <location evidence="1">Membrane</location>
        <topology evidence="1">Multi-pass membrane protein</topology>
    </subcellularLocation>
</comment>
<dbReference type="AlphaFoldDB" id="A0A8H5G7J4"/>
<evidence type="ECO:0000256" key="6">
    <source>
        <dbReference type="SAM" id="Phobius"/>
    </source>
</evidence>
<keyword evidence="9" id="KW-1185">Reference proteome</keyword>
<evidence type="ECO:0000256" key="4">
    <source>
        <dbReference type="ARBA" id="ARBA00023136"/>
    </source>
</evidence>
<dbReference type="OrthoDB" id="2261376at2759"/>